<dbReference type="SUPFAM" id="SSF52540">
    <property type="entry name" value="P-loop containing nucleoside triphosphate hydrolases"/>
    <property type="match status" value="1"/>
</dbReference>
<dbReference type="EMBL" id="JAJAUY010000007">
    <property type="protein sequence ID" value="MCB5178427.1"/>
    <property type="molecule type" value="Genomic_DNA"/>
</dbReference>
<evidence type="ECO:0000256" key="1">
    <source>
        <dbReference type="ARBA" id="ARBA00004651"/>
    </source>
</evidence>
<gene>
    <name evidence="11" type="ORF">LG632_03365</name>
</gene>
<feature type="transmembrane region" description="Helical" evidence="8">
    <location>
        <begin position="270"/>
        <end position="288"/>
    </location>
</feature>
<dbReference type="PROSITE" id="PS00211">
    <property type="entry name" value="ABC_TRANSPORTER_1"/>
    <property type="match status" value="1"/>
</dbReference>
<protein>
    <submittedName>
        <fullName evidence="11">ABC transporter ATP-binding protein/permease</fullName>
    </submittedName>
</protein>
<sequence length="613" mass="66139">MRPDEPDWTPSRRPLDPSRPAPAEQPRELRRIVRLFRPYRGRLAVVGVLVAASSLVGVASPFLLREILDTAIPQGRTGLLSLLALGMIATAVVTSVFGVLQTLISTTVGQRVMHDLRTAVYAQLQRMPLAFFTRTRTGEVQSRIANDIGGMQATVTSTATSLVSNVTAVVASVVAMLALDWRLTLVSLLLLPLFVWISRRVGNERKKITTQRQKQMAAMAATVTESLSVSGVLLGRTMGRADSLTRSFAEESEKLVGLEVRSSMAGRWRMSTIGIVMAAMPALIYWAAGLALQAGAPSLSVGTLVAFVTLQQGLFRPATSLLSTGVQIQTSLALFARIFEYLDLPVEITERPDPVRLEQVRGEVRLEGVDFAYDACDARDPGRRTLSGIDLTVPAGGSLAVVGATGSGKSTLSYLVPRLYDVTGGRVTLDGVDVRDLDFDTLARSIGVVSQETYLFHASVADNLRFAKPDATEEEIAAAARAAQIHDHIAALPDGYDTLVGERGYRFSGGEKQRLAIARTILRDPPVLILDEATSALDTRTERAVQQAIDALSAGRTTITIAHRLSTIRDADQIVVLDGGRIAERGTHEELLAADGRYAALVRRDTELAPVNV</sequence>
<feature type="domain" description="ABC transporter" evidence="9">
    <location>
        <begin position="364"/>
        <end position="604"/>
    </location>
</feature>
<dbReference type="InterPro" id="IPR027417">
    <property type="entry name" value="P-loop_NTPase"/>
</dbReference>
<dbReference type="Proteomes" id="UP001199054">
    <property type="component" value="Unassembled WGS sequence"/>
</dbReference>
<dbReference type="CDD" id="cd18550">
    <property type="entry name" value="ABC_6TM_exporter_like"/>
    <property type="match status" value="1"/>
</dbReference>
<dbReference type="Pfam" id="PF00664">
    <property type="entry name" value="ABC_membrane"/>
    <property type="match status" value="1"/>
</dbReference>
<evidence type="ECO:0000256" key="4">
    <source>
        <dbReference type="ARBA" id="ARBA00022840"/>
    </source>
</evidence>
<dbReference type="InterPro" id="IPR011527">
    <property type="entry name" value="ABC1_TM_dom"/>
</dbReference>
<keyword evidence="4 11" id="KW-0067">ATP-binding</keyword>
<keyword evidence="6 8" id="KW-0472">Membrane</keyword>
<evidence type="ECO:0000256" key="2">
    <source>
        <dbReference type="ARBA" id="ARBA00022692"/>
    </source>
</evidence>
<evidence type="ECO:0000259" key="10">
    <source>
        <dbReference type="PROSITE" id="PS50929"/>
    </source>
</evidence>
<dbReference type="SUPFAM" id="SSF90123">
    <property type="entry name" value="ABC transporter transmembrane region"/>
    <property type="match status" value="1"/>
</dbReference>
<evidence type="ECO:0000256" key="8">
    <source>
        <dbReference type="SAM" id="Phobius"/>
    </source>
</evidence>
<dbReference type="PANTHER" id="PTHR43394:SF1">
    <property type="entry name" value="ATP-BINDING CASSETTE SUB-FAMILY B MEMBER 10, MITOCHONDRIAL"/>
    <property type="match status" value="1"/>
</dbReference>
<organism evidence="11 12">
    <name type="scientific">Streptomyces antimicrobicus</name>
    <dbReference type="NCBI Taxonomy" id="2883108"/>
    <lineage>
        <taxon>Bacteria</taxon>
        <taxon>Bacillati</taxon>
        <taxon>Actinomycetota</taxon>
        <taxon>Actinomycetes</taxon>
        <taxon>Kitasatosporales</taxon>
        <taxon>Streptomycetaceae</taxon>
        <taxon>Streptomyces</taxon>
    </lineage>
</organism>
<proteinExistence type="predicted"/>
<dbReference type="Gene3D" id="3.40.50.300">
    <property type="entry name" value="P-loop containing nucleotide triphosphate hydrolases"/>
    <property type="match status" value="1"/>
</dbReference>
<dbReference type="InterPro" id="IPR017871">
    <property type="entry name" value="ABC_transporter-like_CS"/>
</dbReference>
<dbReference type="SMART" id="SM00382">
    <property type="entry name" value="AAA"/>
    <property type="match status" value="1"/>
</dbReference>
<evidence type="ECO:0000313" key="11">
    <source>
        <dbReference type="EMBL" id="MCB5178427.1"/>
    </source>
</evidence>
<feature type="transmembrane region" description="Helical" evidence="8">
    <location>
        <begin position="79"/>
        <end position="104"/>
    </location>
</feature>
<evidence type="ECO:0000313" key="12">
    <source>
        <dbReference type="Proteomes" id="UP001199054"/>
    </source>
</evidence>
<feature type="transmembrane region" description="Helical" evidence="8">
    <location>
        <begin position="153"/>
        <end position="175"/>
    </location>
</feature>
<dbReference type="PROSITE" id="PS50929">
    <property type="entry name" value="ABC_TM1F"/>
    <property type="match status" value="1"/>
</dbReference>
<dbReference type="Gene3D" id="1.20.1560.10">
    <property type="entry name" value="ABC transporter type 1, transmembrane domain"/>
    <property type="match status" value="1"/>
</dbReference>
<accession>A0ABS8B1I7</accession>
<comment type="caution">
    <text evidence="11">The sequence shown here is derived from an EMBL/GenBank/DDBJ whole genome shotgun (WGS) entry which is preliminary data.</text>
</comment>
<dbReference type="Pfam" id="PF00005">
    <property type="entry name" value="ABC_tran"/>
    <property type="match status" value="1"/>
</dbReference>
<dbReference type="PROSITE" id="PS50893">
    <property type="entry name" value="ABC_TRANSPORTER_2"/>
    <property type="match status" value="1"/>
</dbReference>
<name>A0ABS8B1I7_9ACTN</name>
<reference evidence="11 12" key="1">
    <citation type="submission" date="2021-10" db="EMBL/GenBank/DDBJ databases">
        <title>Streptomyces sp. strain SMC 277, a novel streptomycete isolated from soil.</title>
        <authorList>
            <person name="Chanama M."/>
        </authorList>
    </citation>
    <scope>NUCLEOTIDE SEQUENCE [LARGE SCALE GENOMIC DNA]</scope>
    <source>
        <strain evidence="11 12">SMC 277</strain>
    </source>
</reference>
<dbReference type="InterPro" id="IPR003593">
    <property type="entry name" value="AAA+_ATPase"/>
</dbReference>
<keyword evidence="2 8" id="KW-0812">Transmembrane</keyword>
<keyword evidence="5 8" id="KW-1133">Transmembrane helix</keyword>
<evidence type="ECO:0000256" key="3">
    <source>
        <dbReference type="ARBA" id="ARBA00022741"/>
    </source>
</evidence>
<feature type="domain" description="ABC transmembrane type-1" evidence="10">
    <location>
        <begin position="44"/>
        <end position="330"/>
    </location>
</feature>
<evidence type="ECO:0000256" key="6">
    <source>
        <dbReference type="ARBA" id="ARBA00023136"/>
    </source>
</evidence>
<comment type="subcellular location">
    <subcellularLocation>
        <location evidence="1">Cell membrane</location>
        <topology evidence="1">Multi-pass membrane protein</topology>
    </subcellularLocation>
</comment>
<dbReference type="InterPro" id="IPR039421">
    <property type="entry name" value="Type_1_exporter"/>
</dbReference>
<keyword evidence="12" id="KW-1185">Reference proteome</keyword>
<feature type="transmembrane region" description="Helical" evidence="8">
    <location>
        <begin position="43"/>
        <end position="64"/>
    </location>
</feature>
<evidence type="ECO:0000259" key="9">
    <source>
        <dbReference type="PROSITE" id="PS50893"/>
    </source>
</evidence>
<feature type="transmembrane region" description="Helical" evidence="8">
    <location>
        <begin position="181"/>
        <end position="198"/>
    </location>
</feature>
<dbReference type="InterPro" id="IPR003439">
    <property type="entry name" value="ABC_transporter-like_ATP-bd"/>
</dbReference>
<keyword evidence="3" id="KW-0547">Nucleotide-binding</keyword>
<dbReference type="RefSeq" id="WP_226724977.1">
    <property type="nucleotide sequence ID" value="NZ_JAJAUY010000007.1"/>
</dbReference>
<dbReference type="InterPro" id="IPR036640">
    <property type="entry name" value="ABC1_TM_sf"/>
</dbReference>
<feature type="region of interest" description="Disordered" evidence="7">
    <location>
        <begin position="1"/>
        <end position="25"/>
    </location>
</feature>
<evidence type="ECO:0000256" key="5">
    <source>
        <dbReference type="ARBA" id="ARBA00022989"/>
    </source>
</evidence>
<evidence type="ECO:0000256" key="7">
    <source>
        <dbReference type="SAM" id="MobiDB-lite"/>
    </source>
</evidence>
<dbReference type="GO" id="GO:0005524">
    <property type="term" value="F:ATP binding"/>
    <property type="evidence" value="ECO:0007669"/>
    <property type="project" value="UniProtKB-KW"/>
</dbReference>
<dbReference type="PANTHER" id="PTHR43394">
    <property type="entry name" value="ATP-DEPENDENT PERMEASE MDL1, MITOCHONDRIAL"/>
    <property type="match status" value="1"/>
</dbReference>